<dbReference type="EMBL" id="JAIUJR010000002">
    <property type="protein sequence ID" value="MCA0131929.1"/>
    <property type="molecule type" value="Genomic_DNA"/>
</dbReference>
<comment type="caution">
    <text evidence="3">The sequence shown here is derived from an EMBL/GenBank/DDBJ whole genome shotgun (WGS) entry which is preliminary data.</text>
</comment>
<sequence>MRLILIQLVFWLGMSIVGAQNITTAEYYFNDNDLGLGLNTSFVISTASHTESIDISGLSDGFHDLHIRVFDIDGNQGAGAWSHYDRATFYIGTFLTGHNITDARYRIDNGINNPLGIGTPSMSISESYQIGIGSLAPGFHSLYIETQDSDGTWSHYDRITFFVSEFPSGQDIIAYRYRVDDGTTISGLETLSPGAPSITESFTVPVTGLSEGFHSFYVEMQVADGAWSLYDRHIFFISELTNMPSDIVAAEYFIDEDPGFGAGTPFDPTVMPLLAGTPNDITEGDHLLCVRVQNVDGVWSLYNCATFNVDSTLGADESLYKSITVNPNPFKDTIDLEMSRQVEFELISVFDLTGKIVFKSSDNLRRLDLGHLDSGTYILSLQSQIEKATFKIIKE</sequence>
<dbReference type="NCBIfam" id="TIGR04183">
    <property type="entry name" value="Por_Secre_tail"/>
    <property type="match status" value="1"/>
</dbReference>
<dbReference type="Proteomes" id="UP001198901">
    <property type="component" value="Unassembled WGS sequence"/>
</dbReference>
<gene>
    <name evidence="3" type="ORF">LBU54_04990</name>
</gene>
<feature type="domain" description="Secretion system C-terminal sorting" evidence="2">
    <location>
        <begin position="326"/>
        <end position="393"/>
    </location>
</feature>
<protein>
    <submittedName>
        <fullName evidence="3">T9SS type A sorting domain-containing protein</fullName>
    </submittedName>
</protein>
<evidence type="ECO:0000256" key="1">
    <source>
        <dbReference type="ARBA" id="ARBA00022729"/>
    </source>
</evidence>
<dbReference type="InterPro" id="IPR026444">
    <property type="entry name" value="Secre_tail"/>
</dbReference>
<keyword evidence="4" id="KW-1185">Reference proteome</keyword>
<evidence type="ECO:0000313" key="3">
    <source>
        <dbReference type="EMBL" id="MCA0131929.1"/>
    </source>
</evidence>
<evidence type="ECO:0000259" key="2">
    <source>
        <dbReference type="Pfam" id="PF18962"/>
    </source>
</evidence>
<name>A0ABS7XPI5_9FLAO</name>
<proteinExistence type="predicted"/>
<evidence type="ECO:0000313" key="4">
    <source>
        <dbReference type="Proteomes" id="UP001198901"/>
    </source>
</evidence>
<reference evidence="4" key="1">
    <citation type="submission" date="2023-07" db="EMBL/GenBank/DDBJ databases">
        <authorList>
            <person name="Yue Y."/>
        </authorList>
    </citation>
    <scope>NUCLEOTIDE SEQUENCE [LARGE SCALE GENOMIC DNA]</scope>
    <source>
        <strain evidence="4">D23</strain>
    </source>
</reference>
<dbReference type="RefSeq" id="WP_224526697.1">
    <property type="nucleotide sequence ID" value="NZ_JAIUJR010000002.1"/>
</dbReference>
<organism evidence="3 4">
    <name type="scientific">Winogradskyella alexanderae</name>
    <dbReference type="NCBI Taxonomy" id="2877123"/>
    <lineage>
        <taxon>Bacteria</taxon>
        <taxon>Pseudomonadati</taxon>
        <taxon>Bacteroidota</taxon>
        <taxon>Flavobacteriia</taxon>
        <taxon>Flavobacteriales</taxon>
        <taxon>Flavobacteriaceae</taxon>
        <taxon>Winogradskyella</taxon>
    </lineage>
</organism>
<accession>A0ABS7XPI5</accession>
<keyword evidence="1" id="KW-0732">Signal</keyword>
<dbReference type="Pfam" id="PF18962">
    <property type="entry name" value="Por_Secre_tail"/>
    <property type="match status" value="1"/>
</dbReference>